<protein>
    <recommendedName>
        <fullName evidence="3">Integrase</fullName>
    </recommendedName>
</protein>
<dbReference type="Proteomes" id="UP000182476">
    <property type="component" value="Chromosome I"/>
</dbReference>
<name>A0ABY0VRI6_9PSED</name>
<organism evidence="1 2">
    <name type="scientific">Pseudomonas mandelii</name>
    <dbReference type="NCBI Taxonomy" id="75612"/>
    <lineage>
        <taxon>Bacteria</taxon>
        <taxon>Pseudomonadati</taxon>
        <taxon>Pseudomonadota</taxon>
        <taxon>Gammaproteobacteria</taxon>
        <taxon>Pseudomonadales</taxon>
        <taxon>Pseudomonadaceae</taxon>
        <taxon>Pseudomonas</taxon>
    </lineage>
</organism>
<evidence type="ECO:0008006" key="3">
    <source>
        <dbReference type="Google" id="ProtNLM"/>
    </source>
</evidence>
<gene>
    <name evidence="1" type="ORF">SAMN04489801_3826</name>
</gene>
<evidence type="ECO:0000313" key="1">
    <source>
        <dbReference type="EMBL" id="SDU51235.1"/>
    </source>
</evidence>
<accession>A0ABY0VRI6</accession>
<sequence length="32" mass="3968">MLERYFLKPQTVDRIRGNWLGSAIKRYVKWLE</sequence>
<keyword evidence="2" id="KW-1185">Reference proteome</keyword>
<evidence type="ECO:0000313" key="2">
    <source>
        <dbReference type="Proteomes" id="UP000182476"/>
    </source>
</evidence>
<dbReference type="EMBL" id="LT629796">
    <property type="protein sequence ID" value="SDU51235.1"/>
    <property type="molecule type" value="Genomic_DNA"/>
</dbReference>
<reference evidence="1 2" key="1">
    <citation type="submission" date="2016-10" db="EMBL/GenBank/DDBJ databases">
        <authorList>
            <person name="Varghese N."/>
            <person name="Submissions S."/>
        </authorList>
    </citation>
    <scope>NUCLEOTIDE SEQUENCE [LARGE SCALE GENOMIC DNA]</scope>
    <source>
        <strain evidence="1 2">LMG 21607</strain>
    </source>
</reference>
<proteinExistence type="predicted"/>